<organism evidence="6 7">
    <name type="scientific">Pedobacter hartonius</name>
    <dbReference type="NCBI Taxonomy" id="425514"/>
    <lineage>
        <taxon>Bacteria</taxon>
        <taxon>Pseudomonadati</taxon>
        <taxon>Bacteroidota</taxon>
        <taxon>Sphingobacteriia</taxon>
        <taxon>Sphingobacteriales</taxon>
        <taxon>Sphingobacteriaceae</taxon>
        <taxon>Pedobacter</taxon>
    </lineage>
</organism>
<sequence length="814" mass="90957">MKKIFLLFTSFAVFLLFFKAAAQTSHDGSLTGNVIDEQRKPLDYVSIALLKAQDSTVVKGSFTFEKGIYAFDHLPDGNYLIAFNMLGYTKVVKGPFPINAGNRAYSVNDVLLTATAKQLNSVNITGKKPLVERQVDKTVLNIENSVLATGNTALEILRKAPGVSVDKDGNVSLRGKKGVTVMIDGKPTYLSNEELANLLNSTEGNAITSIELLTNPSSKYDASGNSGIINIKLKKNRNYGTNGTATAGGGYGKNYKANGGLTLNHREKKFNVFGDVNYGRNKRTVKQGLSRVNDTGTDQTFFDQTAGYTGIRNNTNYKTGLDYFINDNNTIGVAINGYVTKADQVDNILTRIGSHPNQTDSLVKAINPTQYKYVNTAYNLNYRGVLDTLGQEINVDLDFSRYHRDKLETYNNNFSDAAGLLTRPPVIFRNATPAIVKIWVAKADYSYPLNKKTKLDLGLKTSFVNTDNNSIFENFINHTWQNDVTQTNHFKYDENINAAYANLKREFRSTTLQLGLRAEQTNSKGNSVTTQNTVKRHYLNLFPTIFINQVLSRNNEIGFSYSRRIDRPDYSSLNPFVHFLDAFTYFRGNPFLNPQYTNSFEVSYSYKKTINATFGYSHTSDVISFVVIADTARKTLAASNENLAELNSYNLNISSPLSLARWWNTNTNLTVFYNKFNAPDLLATPFSSGKLSFNFNTTQTFTVTPTFNVELSGFYHSKSVNGTTAESEQHSIDLGFSKSLLEKKLNIKVAANDVFNLLKYKNTSTIPGQDFTYRSKDESRVFRLTCTYRFGSSEIKGARKRDKGSAEEQNRVKP</sequence>
<dbReference type="RefSeq" id="WP_090555060.1">
    <property type="nucleotide sequence ID" value="NZ_FNRA01000001.1"/>
</dbReference>
<dbReference type="Gene3D" id="2.170.130.10">
    <property type="entry name" value="TonB-dependent receptor, plug domain"/>
    <property type="match status" value="1"/>
</dbReference>
<evidence type="ECO:0000256" key="2">
    <source>
        <dbReference type="ARBA" id="ARBA00023136"/>
    </source>
</evidence>
<gene>
    <name evidence="6" type="ORF">SAMN05443550_101650</name>
</gene>
<dbReference type="STRING" id="425514.SAMN05443550_101650"/>
<dbReference type="AlphaFoldDB" id="A0A1H3XN52"/>
<dbReference type="EMBL" id="FNRA01000001">
    <property type="protein sequence ID" value="SDZ99968.1"/>
    <property type="molecule type" value="Genomic_DNA"/>
</dbReference>
<dbReference type="OrthoDB" id="606851at2"/>
<keyword evidence="3" id="KW-0998">Cell outer membrane</keyword>
<name>A0A1H3XN52_9SPHI</name>
<keyword evidence="4" id="KW-0732">Signal</keyword>
<evidence type="ECO:0000313" key="6">
    <source>
        <dbReference type="EMBL" id="SDZ99968.1"/>
    </source>
</evidence>
<evidence type="ECO:0000256" key="1">
    <source>
        <dbReference type="ARBA" id="ARBA00004442"/>
    </source>
</evidence>
<evidence type="ECO:0000256" key="4">
    <source>
        <dbReference type="SAM" id="SignalP"/>
    </source>
</evidence>
<dbReference type="SUPFAM" id="SSF56935">
    <property type="entry name" value="Porins"/>
    <property type="match status" value="1"/>
</dbReference>
<evidence type="ECO:0000313" key="7">
    <source>
        <dbReference type="Proteomes" id="UP000198850"/>
    </source>
</evidence>
<dbReference type="Proteomes" id="UP000198850">
    <property type="component" value="Unassembled WGS sequence"/>
</dbReference>
<accession>A0A1H3XN52</accession>
<dbReference type="GO" id="GO:0009279">
    <property type="term" value="C:cell outer membrane"/>
    <property type="evidence" value="ECO:0007669"/>
    <property type="project" value="UniProtKB-SubCell"/>
</dbReference>
<dbReference type="PANTHER" id="PTHR40980:SF4">
    <property type="entry name" value="TONB-DEPENDENT RECEPTOR-LIKE BETA-BARREL DOMAIN-CONTAINING PROTEIN"/>
    <property type="match status" value="1"/>
</dbReference>
<dbReference type="Gene3D" id="2.40.170.20">
    <property type="entry name" value="TonB-dependent receptor, beta-barrel domain"/>
    <property type="match status" value="1"/>
</dbReference>
<feature type="chain" id="PRO_5011644902" evidence="4">
    <location>
        <begin position="23"/>
        <end position="814"/>
    </location>
</feature>
<evidence type="ECO:0000256" key="3">
    <source>
        <dbReference type="ARBA" id="ARBA00023237"/>
    </source>
</evidence>
<keyword evidence="7" id="KW-1185">Reference proteome</keyword>
<dbReference type="InterPro" id="IPR037066">
    <property type="entry name" value="Plug_dom_sf"/>
</dbReference>
<comment type="subcellular location">
    <subcellularLocation>
        <location evidence="1">Cell outer membrane</location>
    </subcellularLocation>
</comment>
<feature type="domain" description="Outer membrane protein beta-barrel" evidence="5">
    <location>
        <begin position="386"/>
        <end position="788"/>
    </location>
</feature>
<keyword evidence="6" id="KW-0675">Receptor</keyword>
<dbReference type="InterPro" id="IPR041700">
    <property type="entry name" value="OMP_b-brl_3"/>
</dbReference>
<dbReference type="Pfam" id="PF14905">
    <property type="entry name" value="OMP_b-brl_3"/>
    <property type="match status" value="1"/>
</dbReference>
<dbReference type="InterPro" id="IPR036942">
    <property type="entry name" value="Beta-barrel_TonB_sf"/>
</dbReference>
<dbReference type="PANTHER" id="PTHR40980">
    <property type="entry name" value="PLUG DOMAIN-CONTAINING PROTEIN"/>
    <property type="match status" value="1"/>
</dbReference>
<evidence type="ECO:0000259" key="5">
    <source>
        <dbReference type="Pfam" id="PF14905"/>
    </source>
</evidence>
<protein>
    <submittedName>
        <fullName evidence="6">Outer membrane receptor proteins, mostly Fe transport</fullName>
    </submittedName>
</protein>
<reference evidence="6 7" key="1">
    <citation type="submission" date="2016-10" db="EMBL/GenBank/DDBJ databases">
        <authorList>
            <person name="de Groot N.N."/>
        </authorList>
    </citation>
    <scope>NUCLEOTIDE SEQUENCE [LARGE SCALE GENOMIC DNA]</scope>
    <source>
        <strain evidence="6 7">DSM 19033</strain>
    </source>
</reference>
<proteinExistence type="predicted"/>
<dbReference type="InterPro" id="IPR008969">
    <property type="entry name" value="CarboxyPept-like_regulatory"/>
</dbReference>
<dbReference type="SUPFAM" id="SSF49464">
    <property type="entry name" value="Carboxypeptidase regulatory domain-like"/>
    <property type="match status" value="1"/>
</dbReference>
<keyword evidence="2" id="KW-0472">Membrane</keyword>
<feature type="signal peptide" evidence="4">
    <location>
        <begin position="1"/>
        <end position="22"/>
    </location>
</feature>
<dbReference type="Pfam" id="PF13620">
    <property type="entry name" value="CarboxypepD_reg"/>
    <property type="match status" value="1"/>
</dbReference>